<dbReference type="PANTHER" id="PTHR33558">
    <property type="entry name" value="GLUTAREDOXIN-LIKE PROTEIN C5ORF63 HOMOLOG"/>
    <property type="match status" value="1"/>
</dbReference>
<dbReference type="PANTHER" id="PTHR33558:SF1">
    <property type="entry name" value="GLUTAREDOXIN-LIKE PROTEIN C5ORF63 HOMOLOG"/>
    <property type="match status" value="1"/>
</dbReference>
<keyword evidence="1" id="KW-0249">Electron transport</keyword>
<sequence length="97" mass="11159">MATKKVALTLYSSSTCSLCTTARESILKAQQKVPFSLKVLDIHKKECPKEFRDKYIFDVPVLHINDQFLMQHRVPEESLIEAIKLFETTGKINPKYS</sequence>
<comment type="caution">
    <text evidence="2">The sequence shown here is derived from an EMBL/GenBank/DDBJ whole genome shotgun (WGS) entry which is preliminary data.</text>
</comment>
<keyword evidence="1" id="KW-0813">Transport</keyword>
<keyword evidence="3" id="KW-1185">Reference proteome</keyword>
<feature type="non-terminal residue" evidence="2">
    <location>
        <position position="1"/>
    </location>
</feature>
<name>A0A8H7UTS9_9FUNG</name>
<evidence type="ECO:0000256" key="1">
    <source>
        <dbReference type="RuleBase" id="RU363082"/>
    </source>
</evidence>
<dbReference type="AlphaFoldDB" id="A0A8H7UTS9"/>
<dbReference type="InterPro" id="IPR036249">
    <property type="entry name" value="Thioredoxin-like_sf"/>
</dbReference>
<organism evidence="2 3">
    <name type="scientific">Mucor plumbeus</name>
    <dbReference type="NCBI Taxonomy" id="97098"/>
    <lineage>
        <taxon>Eukaryota</taxon>
        <taxon>Fungi</taxon>
        <taxon>Fungi incertae sedis</taxon>
        <taxon>Mucoromycota</taxon>
        <taxon>Mucoromycotina</taxon>
        <taxon>Mucoromycetes</taxon>
        <taxon>Mucorales</taxon>
        <taxon>Mucorineae</taxon>
        <taxon>Mucoraceae</taxon>
        <taxon>Mucor</taxon>
    </lineage>
</organism>
<dbReference type="EMBL" id="JAEPRC010000790">
    <property type="protein sequence ID" value="KAG2191783.1"/>
    <property type="molecule type" value="Genomic_DNA"/>
</dbReference>
<reference evidence="2" key="1">
    <citation type="submission" date="2020-12" db="EMBL/GenBank/DDBJ databases">
        <title>Metabolic potential, ecology and presence of endohyphal bacteria is reflected in genomic diversity of Mucoromycotina.</title>
        <authorList>
            <person name="Muszewska A."/>
            <person name="Okrasinska A."/>
            <person name="Steczkiewicz K."/>
            <person name="Drgas O."/>
            <person name="Orlowska M."/>
            <person name="Perlinska-Lenart U."/>
            <person name="Aleksandrzak-Piekarczyk T."/>
            <person name="Szatraj K."/>
            <person name="Zielenkiewicz U."/>
            <person name="Pilsyk S."/>
            <person name="Malc E."/>
            <person name="Mieczkowski P."/>
            <person name="Kruszewska J.S."/>
            <person name="Biernat P."/>
            <person name="Pawlowska J."/>
        </authorList>
    </citation>
    <scope>NUCLEOTIDE SEQUENCE</scope>
    <source>
        <strain evidence="2">CBS 226.32</strain>
    </source>
</reference>
<accession>A0A8H7UTS9</accession>
<proteinExistence type="inferred from homology"/>
<dbReference type="InterPro" id="IPR052565">
    <property type="entry name" value="Glutaredoxin-like_YDR286C"/>
</dbReference>
<dbReference type="Proteomes" id="UP000650833">
    <property type="component" value="Unassembled WGS sequence"/>
</dbReference>
<dbReference type="OrthoDB" id="429967at2759"/>
<dbReference type="InterPro" id="IPR008554">
    <property type="entry name" value="Glutaredoxin-like"/>
</dbReference>
<dbReference type="PROSITE" id="PS51354">
    <property type="entry name" value="GLUTAREDOXIN_2"/>
    <property type="match status" value="1"/>
</dbReference>
<protein>
    <recommendedName>
        <fullName evidence="1">Glutaredoxin-like protein</fullName>
    </recommendedName>
</protein>
<evidence type="ECO:0000313" key="3">
    <source>
        <dbReference type="Proteomes" id="UP000650833"/>
    </source>
</evidence>
<dbReference type="SUPFAM" id="SSF52833">
    <property type="entry name" value="Thioredoxin-like"/>
    <property type="match status" value="1"/>
</dbReference>
<dbReference type="Gene3D" id="3.40.30.10">
    <property type="entry name" value="Glutaredoxin"/>
    <property type="match status" value="1"/>
</dbReference>
<comment type="similarity">
    <text evidence="1">Belongs to the glutaredoxin family.</text>
</comment>
<evidence type="ECO:0000313" key="2">
    <source>
        <dbReference type="EMBL" id="KAG2191783.1"/>
    </source>
</evidence>
<dbReference type="Pfam" id="PF05768">
    <property type="entry name" value="Glrx-like"/>
    <property type="match status" value="1"/>
</dbReference>
<gene>
    <name evidence="2" type="ORF">INT46_000182</name>
</gene>